<keyword evidence="2" id="KW-0812">Transmembrane</keyword>
<dbReference type="GO" id="GO:0043409">
    <property type="term" value="P:negative regulation of MAPK cascade"/>
    <property type="evidence" value="ECO:0007669"/>
    <property type="project" value="Ensembl"/>
</dbReference>
<dbReference type="GO" id="GO:0006955">
    <property type="term" value="P:immune response"/>
    <property type="evidence" value="ECO:0007669"/>
    <property type="project" value="Ensembl"/>
</dbReference>
<keyword evidence="2" id="KW-0472">Membrane</keyword>
<dbReference type="AlphaFoldDB" id="A0A6J0CG62"/>
<dbReference type="InterPro" id="IPR031393">
    <property type="entry name" value="LAX"/>
</dbReference>
<feature type="compositionally biased region" description="Polar residues" evidence="1">
    <location>
        <begin position="103"/>
        <end position="113"/>
    </location>
</feature>
<feature type="region of interest" description="Disordered" evidence="1">
    <location>
        <begin position="103"/>
        <end position="131"/>
    </location>
</feature>
<dbReference type="Pfam" id="PF15681">
    <property type="entry name" value="LAX"/>
    <property type="match status" value="1"/>
</dbReference>
<dbReference type="GO" id="GO:0019901">
    <property type="term" value="F:protein kinase binding"/>
    <property type="evidence" value="ECO:0007669"/>
    <property type="project" value="Ensembl"/>
</dbReference>
<feature type="compositionally biased region" description="Basic and acidic residues" evidence="1">
    <location>
        <begin position="302"/>
        <end position="315"/>
    </location>
</feature>
<dbReference type="GO" id="GO:0005886">
    <property type="term" value="C:plasma membrane"/>
    <property type="evidence" value="ECO:0007669"/>
    <property type="project" value="Ensembl"/>
</dbReference>
<dbReference type="RefSeq" id="XP_042114092.1">
    <property type="nucleotide sequence ID" value="XM_042258158.2"/>
</dbReference>
<keyword evidence="2" id="KW-1133">Transmembrane helix</keyword>
<sequence>MYTTPASPDVTRRNWGTSTLQGTLGSLEGEKGQSSNIFPGFVALLAIFLVIMAACILRNWNKRKKRRVPYFQVAPSLTLPPPRQRAKNIYDFLPQQQVELGRHQSSGFSTESLLSRDSDSPEQEASQADGSLQIHIAPVNAVEYTVGIYDNGTVPQMCGHLAPLAHPVSVRTSGNNSSISSRESNDYVNIHTAEEAGETRTSTKSAPENHLGLHTQKLELAEGGHAGCEVAATAHTGLWALGSESSDLLKDGDDSSQASNDYVNMTGLDLEDIQENQPGLVFQCCGDYENVPSSDVNGSQRQTREEGTSSNADRREPVWRALSSVYYMAFQPSTQSEDGEVAHTEDQSSEDSNDYENVLPAELEGRDCEEGPDAWHPSDEGTPSYLAEKLYEVAYPVGSLVTEISSEEA</sequence>
<dbReference type="GO" id="GO:0042113">
    <property type="term" value="P:B cell activation"/>
    <property type="evidence" value="ECO:0007669"/>
    <property type="project" value="Ensembl"/>
</dbReference>
<gene>
    <name evidence="3" type="primary">Lax1</name>
</gene>
<keyword evidence="4" id="KW-1185">Reference proteome</keyword>
<evidence type="ECO:0000256" key="2">
    <source>
        <dbReference type="SAM" id="Phobius"/>
    </source>
</evidence>
<accession>A0A6J0CG62</accession>
<dbReference type="RefSeq" id="XP_015842249.1">
    <property type="nucleotide sequence ID" value="XM_015986763.2"/>
</dbReference>
<feature type="transmembrane region" description="Helical" evidence="2">
    <location>
        <begin position="37"/>
        <end position="57"/>
    </location>
</feature>
<reference evidence="3" key="3">
    <citation type="submission" date="2025-09" db="UniProtKB">
        <authorList>
            <consortium name="Ensembl"/>
        </authorList>
    </citation>
    <scope>IDENTIFICATION</scope>
</reference>
<dbReference type="GO" id="GO:0050868">
    <property type="term" value="P:negative regulation of T cell activation"/>
    <property type="evidence" value="ECO:0007669"/>
    <property type="project" value="Ensembl"/>
</dbReference>
<feature type="compositionally biased region" description="Polar residues" evidence="1">
    <location>
        <begin position="292"/>
        <end position="301"/>
    </location>
</feature>
<proteinExistence type="predicted"/>
<dbReference type="GO" id="GO:0005794">
    <property type="term" value="C:Golgi apparatus"/>
    <property type="evidence" value="ECO:0007669"/>
    <property type="project" value="Ensembl"/>
</dbReference>
<evidence type="ECO:0000313" key="4">
    <source>
        <dbReference type="Proteomes" id="UP000694547"/>
    </source>
</evidence>
<protein>
    <submittedName>
        <fullName evidence="3">Lymphocyte transmembrane adaptor 1</fullName>
    </submittedName>
</protein>
<evidence type="ECO:0000256" key="1">
    <source>
        <dbReference type="SAM" id="MobiDB-lite"/>
    </source>
</evidence>
<dbReference type="GeneID" id="102918939"/>
<dbReference type="GeneTree" id="ENSGT00390000014063"/>
<dbReference type="OrthoDB" id="9449526at2759"/>
<dbReference type="PANTHER" id="PTHR24091">
    <property type="entry name" value="LYMPHOCYTE TRANSMEMBRANE ADAPTER 1"/>
    <property type="match status" value="1"/>
</dbReference>
<dbReference type="PANTHER" id="PTHR24091:SF0">
    <property type="entry name" value="LYMPHOCYTE TRANSMEMBRANE ADAPTER 1"/>
    <property type="match status" value="1"/>
</dbReference>
<evidence type="ECO:0000313" key="3">
    <source>
        <dbReference type="Ensembl" id="ENSPEMP00000033018.1"/>
    </source>
</evidence>
<name>A0A6J0CG62_PERMB</name>
<feature type="region of interest" description="Disordered" evidence="1">
    <location>
        <begin position="332"/>
        <end position="381"/>
    </location>
</feature>
<dbReference type="GO" id="GO:0050851">
    <property type="term" value="P:antigen receptor-mediated signaling pathway"/>
    <property type="evidence" value="ECO:0007669"/>
    <property type="project" value="Ensembl"/>
</dbReference>
<dbReference type="CTD" id="54900"/>
<dbReference type="Ensembl" id="ENSPEMT00000035967.1">
    <property type="protein sequence ID" value="ENSPEMP00000033018.1"/>
    <property type="gene ID" value="ENSPEMG00000025679.1"/>
</dbReference>
<dbReference type="Proteomes" id="UP000694547">
    <property type="component" value="Chromosome 11"/>
</dbReference>
<organism evidence="3 4">
    <name type="scientific">Peromyscus maniculatus bairdii</name>
    <name type="common">Prairie deer mouse</name>
    <dbReference type="NCBI Taxonomy" id="230844"/>
    <lineage>
        <taxon>Eukaryota</taxon>
        <taxon>Metazoa</taxon>
        <taxon>Chordata</taxon>
        <taxon>Craniata</taxon>
        <taxon>Vertebrata</taxon>
        <taxon>Euteleostomi</taxon>
        <taxon>Mammalia</taxon>
        <taxon>Eutheria</taxon>
        <taxon>Euarchontoglires</taxon>
        <taxon>Glires</taxon>
        <taxon>Rodentia</taxon>
        <taxon>Myomorpha</taxon>
        <taxon>Muroidea</taxon>
        <taxon>Cricetidae</taxon>
        <taxon>Neotominae</taxon>
        <taxon>Peromyscus</taxon>
    </lineage>
</organism>
<feature type="region of interest" description="Disordered" evidence="1">
    <location>
        <begin position="292"/>
        <end position="315"/>
    </location>
</feature>
<reference evidence="3 4" key="1">
    <citation type="submission" date="2018-10" db="EMBL/GenBank/DDBJ databases">
        <title>Improved assembly of the deer mouse Peromyscus maniculatus genome.</title>
        <authorList>
            <person name="Lassance J.-M."/>
            <person name="Hoekstra H.E."/>
        </authorList>
    </citation>
    <scope>NUCLEOTIDE SEQUENCE [LARGE SCALE GENOMIC DNA]</scope>
</reference>
<dbReference type="GO" id="GO:0042169">
    <property type="term" value="F:SH2 domain binding"/>
    <property type="evidence" value="ECO:0007669"/>
    <property type="project" value="Ensembl"/>
</dbReference>
<reference evidence="3" key="2">
    <citation type="submission" date="2025-08" db="UniProtKB">
        <authorList>
            <consortium name="Ensembl"/>
        </authorList>
    </citation>
    <scope>IDENTIFICATION</scope>
</reference>
<dbReference type="GO" id="GO:0035556">
    <property type="term" value="P:intracellular signal transduction"/>
    <property type="evidence" value="ECO:0007669"/>
    <property type="project" value="Ensembl"/>
</dbReference>
<dbReference type="GO" id="GO:0005829">
    <property type="term" value="C:cytosol"/>
    <property type="evidence" value="ECO:0007669"/>
    <property type="project" value="Ensembl"/>
</dbReference>